<protein>
    <submittedName>
        <fullName evidence="1">Uncharacterized protein</fullName>
    </submittedName>
</protein>
<evidence type="ECO:0000313" key="1">
    <source>
        <dbReference type="EMBL" id="KAH7925956.1"/>
    </source>
</evidence>
<proteinExistence type="predicted"/>
<dbReference type="EMBL" id="MU266392">
    <property type="protein sequence ID" value="KAH7925956.1"/>
    <property type="molecule type" value="Genomic_DNA"/>
</dbReference>
<reference evidence="1" key="1">
    <citation type="journal article" date="2021" name="New Phytol.">
        <title>Evolutionary innovations through gain and loss of genes in the ectomycorrhizal Boletales.</title>
        <authorList>
            <person name="Wu G."/>
            <person name="Miyauchi S."/>
            <person name="Morin E."/>
            <person name="Kuo A."/>
            <person name="Drula E."/>
            <person name="Varga T."/>
            <person name="Kohler A."/>
            <person name="Feng B."/>
            <person name="Cao Y."/>
            <person name="Lipzen A."/>
            <person name="Daum C."/>
            <person name="Hundley H."/>
            <person name="Pangilinan J."/>
            <person name="Johnson J."/>
            <person name="Barry K."/>
            <person name="LaButti K."/>
            <person name="Ng V."/>
            <person name="Ahrendt S."/>
            <person name="Min B."/>
            <person name="Choi I.G."/>
            <person name="Park H."/>
            <person name="Plett J.M."/>
            <person name="Magnuson J."/>
            <person name="Spatafora J.W."/>
            <person name="Nagy L.G."/>
            <person name="Henrissat B."/>
            <person name="Grigoriev I.V."/>
            <person name="Yang Z.L."/>
            <person name="Xu J."/>
            <person name="Martin F.M."/>
        </authorList>
    </citation>
    <scope>NUCLEOTIDE SEQUENCE</scope>
    <source>
        <strain evidence="1">KUC20120723A-06</strain>
    </source>
</reference>
<comment type="caution">
    <text evidence="1">The sequence shown here is derived from an EMBL/GenBank/DDBJ whole genome shotgun (WGS) entry which is preliminary data.</text>
</comment>
<organism evidence="1 2">
    <name type="scientific">Leucogyrophana mollusca</name>
    <dbReference type="NCBI Taxonomy" id="85980"/>
    <lineage>
        <taxon>Eukaryota</taxon>
        <taxon>Fungi</taxon>
        <taxon>Dikarya</taxon>
        <taxon>Basidiomycota</taxon>
        <taxon>Agaricomycotina</taxon>
        <taxon>Agaricomycetes</taxon>
        <taxon>Agaricomycetidae</taxon>
        <taxon>Boletales</taxon>
        <taxon>Boletales incertae sedis</taxon>
        <taxon>Leucogyrophana</taxon>
    </lineage>
</organism>
<name>A0ACB8BJA7_9AGAM</name>
<evidence type="ECO:0000313" key="2">
    <source>
        <dbReference type="Proteomes" id="UP000790709"/>
    </source>
</evidence>
<accession>A0ACB8BJA7</accession>
<dbReference type="Proteomes" id="UP000790709">
    <property type="component" value="Unassembled WGS sequence"/>
</dbReference>
<sequence>MSTLYYGWSVGGFYAPLFWGFFVGLALVGTTIVQGYIYYSQSNDRWTLRLLVGILICLDVATSVLMSDTIHFYFIQHYGDYVAFLTIPLSWVIENGVTALVTCISQVFFATRIYLVTRQYAIFSPYDKIVPAIIVFAAVDGLVCAVVETYYVGTLAVLSLSGPQMEITFSMAECFAVISDVLATISLCYILASARGSIPRRGSRIRSLFFFVLNRGILVTIVQIGTMISYLSQRGYLYWMPFQICKSKLYTNTLLAMLNSRGRGQSWSNTHTLHMRPTMLSAAIFDTASSNNPQNRPDVEMGVEKNEHVSDNSPATNNHIPDHETSRLTTREESASSYISQ</sequence>
<keyword evidence="2" id="KW-1185">Reference proteome</keyword>
<gene>
    <name evidence="1" type="ORF">BV22DRAFT_399243</name>
</gene>